<organism evidence="1 2">
    <name type="scientific">Quercus suber</name>
    <name type="common">Cork oak</name>
    <dbReference type="NCBI Taxonomy" id="58331"/>
    <lineage>
        <taxon>Eukaryota</taxon>
        <taxon>Viridiplantae</taxon>
        <taxon>Streptophyta</taxon>
        <taxon>Embryophyta</taxon>
        <taxon>Tracheophyta</taxon>
        <taxon>Spermatophyta</taxon>
        <taxon>Magnoliopsida</taxon>
        <taxon>eudicotyledons</taxon>
        <taxon>Gunneridae</taxon>
        <taxon>Pentapetalae</taxon>
        <taxon>rosids</taxon>
        <taxon>fabids</taxon>
        <taxon>Fagales</taxon>
        <taxon>Fagaceae</taxon>
        <taxon>Quercus</taxon>
    </lineage>
</organism>
<reference evidence="1 2" key="1">
    <citation type="journal article" date="2018" name="Sci. Data">
        <title>The draft genome sequence of cork oak.</title>
        <authorList>
            <person name="Ramos A.M."/>
            <person name="Usie A."/>
            <person name="Barbosa P."/>
            <person name="Barros P.M."/>
            <person name="Capote T."/>
            <person name="Chaves I."/>
            <person name="Simoes F."/>
            <person name="Abreu I."/>
            <person name="Carrasquinho I."/>
            <person name="Faro C."/>
            <person name="Guimaraes J.B."/>
            <person name="Mendonca D."/>
            <person name="Nobrega F."/>
            <person name="Rodrigues L."/>
            <person name="Saibo N.J.M."/>
            <person name="Varela M.C."/>
            <person name="Egas C."/>
            <person name="Matos J."/>
            <person name="Miguel C.M."/>
            <person name="Oliveira M.M."/>
            <person name="Ricardo C.P."/>
            <person name="Goncalves S."/>
        </authorList>
    </citation>
    <scope>NUCLEOTIDE SEQUENCE [LARGE SCALE GENOMIC DNA]</scope>
    <source>
        <strain evidence="2">cv. HL8</strain>
    </source>
</reference>
<evidence type="ECO:0000313" key="1">
    <source>
        <dbReference type="EMBL" id="KAK7826196.1"/>
    </source>
</evidence>
<comment type="caution">
    <text evidence="1">The sequence shown here is derived from an EMBL/GenBank/DDBJ whole genome shotgun (WGS) entry which is preliminary data.</text>
</comment>
<dbReference type="EMBL" id="PKMF04000551">
    <property type="protein sequence ID" value="KAK7826196.1"/>
    <property type="molecule type" value="Genomic_DNA"/>
</dbReference>
<dbReference type="Proteomes" id="UP000237347">
    <property type="component" value="Unassembled WGS sequence"/>
</dbReference>
<accession>A0AAW0JJB1</accession>
<name>A0AAW0JJB1_QUESU</name>
<evidence type="ECO:0000313" key="2">
    <source>
        <dbReference type="Proteomes" id="UP000237347"/>
    </source>
</evidence>
<dbReference type="AlphaFoldDB" id="A0AAW0JJB1"/>
<protein>
    <submittedName>
        <fullName evidence="1">Uncharacterized protein</fullName>
    </submittedName>
</protein>
<keyword evidence="2" id="KW-1185">Reference proteome</keyword>
<gene>
    <name evidence="1" type="ORF">CFP56_032368</name>
</gene>
<proteinExistence type="predicted"/>
<sequence length="74" mass="8568">MQEENNKWTVEILHKSNDQGYDHIRRAASTKPIVKISNALNSLHTRAMIMECGRSIEQCPRYIMNSPGCFLFKD</sequence>